<keyword evidence="4" id="KW-1185">Reference proteome</keyword>
<sequence>MKLLLFPLLTLTAFGEPLQSAKVTQAVNDVRVLAKSASPRAAQIGETISGSTSLQTGRKSRAELAFQDDTVTRLGQNSIFSFRSGGREVELKQGSVLLQVPKNAGGATIRTATVTAAITGTTSMFEYSPGQWVKLLTLEGTQKLYLKGQKEPVLVPAGQMIVMHPNARAIPAPITIDVAKLLATSALAGGSVFGPLPTSANEAIAQTVDQQKDAKRNGNLTPTRRVISGPGSRGSRSLTDARQPQRPAVEPERHGGIEPEPPTNPTFPGETGTQAPN</sequence>
<evidence type="ECO:0000256" key="1">
    <source>
        <dbReference type="SAM" id="MobiDB-lite"/>
    </source>
</evidence>
<dbReference type="Pfam" id="PF04773">
    <property type="entry name" value="FecR"/>
    <property type="match status" value="1"/>
</dbReference>
<protein>
    <submittedName>
        <fullName evidence="3">FecR domain-containing protein</fullName>
    </submittedName>
</protein>
<name>A0A934RCQ0_9BACT</name>
<dbReference type="InterPro" id="IPR006860">
    <property type="entry name" value="FecR"/>
</dbReference>
<dbReference type="Proteomes" id="UP000658278">
    <property type="component" value="Unassembled WGS sequence"/>
</dbReference>
<dbReference type="RefSeq" id="WP_200276638.1">
    <property type="nucleotide sequence ID" value="NZ_JAENII010000002.1"/>
</dbReference>
<feature type="domain" description="FecR protein" evidence="2">
    <location>
        <begin position="54"/>
        <end position="131"/>
    </location>
</feature>
<dbReference type="AlphaFoldDB" id="A0A934RCQ0"/>
<dbReference type="EMBL" id="JAENII010000002">
    <property type="protein sequence ID" value="MBK1826176.1"/>
    <property type="molecule type" value="Genomic_DNA"/>
</dbReference>
<reference evidence="3" key="1">
    <citation type="submission" date="2021-01" db="EMBL/GenBank/DDBJ databases">
        <title>Modified the classification status of verrucomicrobia.</title>
        <authorList>
            <person name="Feng X."/>
        </authorList>
    </citation>
    <scope>NUCLEOTIDE SEQUENCE</scope>
    <source>
        <strain evidence="3">KCTC 22201</strain>
    </source>
</reference>
<proteinExistence type="predicted"/>
<dbReference type="PANTHER" id="PTHR38731">
    <property type="entry name" value="LIPL45-RELATED LIPOPROTEIN-RELATED"/>
    <property type="match status" value="1"/>
</dbReference>
<comment type="caution">
    <text evidence="3">The sequence shown here is derived from an EMBL/GenBank/DDBJ whole genome shotgun (WGS) entry which is preliminary data.</text>
</comment>
<organism evidence="3 4">
    <name type="scientific">Haloferula rosea</name>
    <dbReference type="NCBI Taxonomy" id="490093"/>
    <lineage>
        <taxon>Bacteria</taxon>
        <taxon>Pseudomonadati</taxon>
        <taxon>Verrucomicrobiota</taxon>
        <taxon>Verrucomicrobiia</taxon>
        <taxon>Verrucomicrobiales</taxon>
        <taxon>Verrucomicrobiaceae</taxon>
        <taxon>Haloferula</taxon>
    </lineage>
</organism>
<evidence type="ECO:0000313" key="3">
    <source>
        <dbReference type="EMBL" id="MBK1826176.1"/>
    </source>
</evidence>
<evidence type="ECO:0000313" key="4">
    <source>
        <dbReference type="Proteomes" id="UP000658278"/>
    </source>
</evidence>
<accession>A0A934RCQ0</accession>
<dbReference type="Gene3D" id="2.60.120.1440">
    <property type="match status" value="1"/>
</dbReference>
<gene>
    <name evidence="3" type="ORF">JIN81_04040</name>
</gene>
<evidence type="ECO:0000259" key="2">
    <source>
        <dbReference type="Pfam" id="PF04773"/>
    </source>
</evidence>
<feature type="region of interest" description="Disordered" evidence="1">
    <location>
        <begin position="209"/>
        <end position="277"/>
    </location>
</feature>